<dbReference type="RefSeq" id="WP_303912180.1">
    <property type="nucleotide sequence ID" value="NZ_DYXM01000140.1"/>
</dbReference>
<feature type="region of interest" description="Disordered" evidence="1">
    <location>
        <begin position="82"/>
        <end position="101"/>
    </location>
</feature>
<organism evidence="3 4">
    <name type="scientific">Dietzia timorensis</name>
    <dbReference type="NCBI Taxonomy" id="499555"/>
    <lineage>
        <taxon>Bacteria</taxon>
        <taxon>Bacillati</taxon>
        <taxon>Actinomycetota</taxon>
        <taxon>Actinomycetes</taxon>
        <taxon>Mycobacteriales</taxon>
        <taxon>Dietziaceae</taxon>
        <taxon>Dietzia</taxon>
    </lineage>
</organism>
<dbReference type="InterPro" id="IPR007393">
    <property type="entry name" value="YlxR_dom"/>
</dbReference>
<name>A0A921JY50_9ACTN</name>
<evidence type="ECO:0000313" key="3">
    <source>
        <dbReference type="EMBL" id="HJE90829.1"/>
    </source>
</evidence>
<dbReference type="InterPro" id="IPR037465">
    <property type="entry name" value="YlxR"/>
</dbReference>
<dbReference type="AlphaFoldDB" id="A0A921JY50"/>
<dbReference type="InterPro" id="IPR035931">
    <property type="entry name" value="YlxR-like_sf"/>
</dbReference>
<gene>
    <name evidence="3" type="ORF">K8V11_07455</name>
</gene>
<reference evidence="3" key="2">
    <citation type="submission" date="2021-09" db="EMBL/GenBank/DDBJ databases">
        <authorList>
            <person name="Gilroy R."/>
        </authorList>
    </citation>
    <scope>NUCLEOTIDE SEQUENCE</scope>
    <source>
        <strain evidence="3">ChiGjej1B1-18357</strain>
    </source>
</reference>
<evidence type="ECO:0000259" key="2">
    <source>
        <dbReference type="Pfam" id="PF04296"/>
    </source>
</evidence>
<evidence type="ECO:0000313" key="4">
    <source>
        <dbReference type="Proteomes" id="UP000776650"/>
    </source>
</evidence>
<dbReference type="Pfam" id="PF04296">
    <property type="entry name" value="YlxR"/>
    <property type="match status" value="1"/>
</dbReference>
<evidence type="ECO:0000256" key="1">
    <source>
        <dbReference type="SAM" id="MobiDB-lite"/>
    </source>
</evidence>
<reference evidence="3" key="1">
    <citation type="journal article" date="2021" name="PeerJ">
        <title>Extensive microbial diversity within the chicken gut microbiome revealed by metagenomics and culture.</title>
        <authorList>
            <person name="Gilroy R."/>
            <person name="Ravi A."/>
            <person name="Getino M."/>
            <person name="Pursley I."/>
            <person name="Horton D.L."/>
            <person name="Alikhan N.F."/>
            <person name="Baker D."/>
            <person name="Gharbi K."/>
            <person name="Hall N."/>
            <person name="Watson M."/>
            <person name="Adriaenssens E.M."/>
            <person name="Foster-Nyarko E."/>
            <person name="Jarju S."/>
            <person name="Secka A."/>
            <person name="Antonio M."/>
            <person name="Oren A."/>
            <person name="Chaudhuri R.R."/>
            <person name="La Ragione R."/>
            <person name="Hildebrand F."/>
            <person name="Pallen M.J."/>
        </authorList>
    </citation>
    <scope>NUCLEOTIDE SEQUENCE</scope>
    <source>
        <strain evidence="3">ChiGjej1B1-18357</strain>
    </source>
</reference>
<sequence length="101" mass="11074">MGCRRSEPLSDDLVRVVAVEHGSSIVPDRSATMAGRGAWVHRNADCVRTALERKAFPRSLRVGLNADVSALNEFVAQLCGDQTIPPADAQGRRSEEMDRNR</sequence>
<dbReference type="Proteomes" id="UP000776650">
    <property type="component" value="Unassembled WGS sequence"/>
</dbReference>
<protein>
    <submittedName>
        <fullName evidence="3">YlxR family protein</fullName>
    </submittedName>
</protein>
<dbReference type="SUPFAM" id="SSF64376">
    <property type="entry name" value="YlxR-like"/>
    <property type="match status" value="1"/>
</dbReference>
<dbReference type="PANTHER" id="PTHR34215">
    <property type="entry name" value="BLL0784 PROTEIN"/>
    <property type="match status" value="1"/>
</dbReference>
<dbReference type="Gene3D" id="3.30.1230.10">
    <property type="entry name" value="YlxR-like"/>
    <property type="match status" value="1"/>
</dbReference>
<feature type="compositionally biased region" description="Basic and acidic residues" evidence="1">
    <location>
        <begin position="90"/>
        <end position="101"/>
    </location>
</feature>
<proteinExistence type="predicted"/>
<feature type="domain" description="YlxR" evidence="2">
    <location>
        <begin position="2"/>
        <end position="68"/>
    </location>
</feature>
<accession>A0A921JY50</accession>
<dbReference type="PANTHER" id="PTHR34215:SF1">
    <property type="entry name" value="YLXR DOMAIN-CONTAINING PROTEIN"/>
    <property type="match status" value="1"/>
</dbReference>
<dbReference type="EMBL" id="DYXM01000140">
    <property type="protein sequence ID" value="HJE90829.1"/>
    <property type="molecule type" value="Genomic_DNA"/>
</dbReference>
<comment type="caution">
    <text evidence="3">The sequence shown here is derived from an EMBL/GenBank/DDBJ whole genome shotgun (WGS) entry which is preliminary data.</text>
</comment>